<dbReference type="PANTHER" id="PTHR34580">
    <property type="match status" value="1"/>
</dbReference>
<evidence type="ECO:0000313" key="3">
    <source>
        <dbReference type="Proteomes" id="UP000730618"/>
    </source>
</evidence>
<gene>
    <name evidence="2" type="ORF">PAECIP111802_03913</name>
</gene>
<sequence length="231" mass="26610">MSNAHRLAWMDAQIRERRYPNCRMLAERFSISLRQAARDIEYLRDSMGAPLEYCRLKRGYFYTESSYVHGHVVITEEQRQSLSYLADRYARLESDHARHLARLFRRLIDQSNDPAAELVLPLFPADPGELAMFDTLSCAIRSFTKVDVTVVSADDGVLQTIRLSPYHVYAHQLDNYVVGYCEPEGRIRFFAVSRLQKAERTEVPFDLAPLLKDASIVPELLSEPDFCLCTL</sequence>
<evidence type="ECO:0000313" key="2">
    <source>
        <dbReference type="EMBL" id="CAG7647190.1"/>
    </source>
</evidence>
<evidence type="ECO:0000259" key="1">
    <source>
        <dbReference type="Pfam" id="PF13280"/>
    </source>
</evidence>
<proteinExistence type="predicted"/>
<dbReference type="PANTHER" id="PTHR34580:SF9">
    <property type="entry name" value="SLL5097 PROTEIN"/>
    <property type="match status" value="1"/>
</dbReference>
<dbReference type="EMBL" id="CAJVCE010000011">
    <property type="protein sequence ID" value="CAG7647190.1"/>
    <property type="molecule type" value="Genomic_DNA"/>
</dbReference>
<dbReference type="Pfam" id="PF13280">
    <property type="entry name" value="WYL"/>
    <property type="match status" value="1"/>
</dbReference>
<dbReference type="PROSITE" id="PS52050">
    <property type="entry name" value="WYL"/>
    <property type="match status" value="1"/>
</dbReference>
<organism evidence="2 3">
    <name type="scientific">Paenibacillus allorhizosphaerae</name>
    <dbReference type="NCBI Taxonomy" id="2849866"/>
    <lineage>
        <taxon>Bacteria</taxon>
        <taxon>Bacillati</taxon>
        <taxon>Bacillota</taxon>
        <taxon>Bacilli</taxon>
        <taxon>Bacillales</taxon>
        <taxon>Paenibacillaceae</taxon>
        <taxon>Paenibacillus</taxon>
    </lineage>
</organism>
<reference evidence="2 3" key="1">
    <citation type="submission" date="2021-06" db="EMBL/GenBank/DDBJ databases">
        <authorList>
            <person name="Criscuolo A."/>
        </authorList>
    </citation>
    <scope>NUCLEOTIDE SEQUENCE [LARGE SCALE GENOMIC DNA]</scope>
    <source>
        <strain evidence="3">CIP 111802</strain>
    </source>
</reference>
<protein>
    <recommendedName>
        <fullName evidence="1">WYL domain-containing protein</fullName>
    </recommendedName>
</protein>
<dbReference type="RefSeq" id="WP_218100210.1">
    <property type="nucleotide sequence ID" value="NZ_CAJVCE010000011.1"/>
</dbReference>
<comment type="caution">
    <text evidence="2">The sequence shown here is derived from an EMBL/GenBank/DDBJ whole genome shotgun (WGS) entry which is preliminary data.</text>
</comment>
<feature type="domain" description="WYL" evidence="1">
    <location>
        <begin position="132"/>
        <end position="199"/>
    </location>
</feature>
<dbReference type="InterPro" id="IPR026881">
    <property type="entry name" value="WYL_dom"/>
</dbReference>
<dbReference type="InterPro" id="IPR051534">
    <property type="entry name" value="CBASS_pafABC_assoc_protein"/>
</dbReference>
<keyword evidence="3" id="KW-1185">Reference proteome</keyword>
<dbReference type="Proteomes" id="UP000730618">
    <property type="component" value="Unassembled WGS sequence"/>
</dbReference>
<name>A0ABM8VKL1_9BACL</name>
<accession>A0ABM8VKL1</accession>